<dbReference type="GO" id="GO:0006457">
    <property type="term" value="P:protein folding"/>
    <property type="evidence" value="ECO:0007669"/>
    <property type="project" value="TreeGrafter"/>
</dbReference>
<dbReference type="PRINTS" id="PR00421">
    <property type="entry name" value="THIOREDOXIN"/>
</dbReference>
<dbReference type="SUPFAM" id="SSF52833">
    <property type="entry name" value="Thioredoxin-like"/>
    <property type="match status" value="1"/>
</dbReference>
<gene>
    <name evidence="7" type="ORF">PGLA2088_LOCUS9817</name>
</gene>
<feature type="non-terminal residue" evidence="7">
    <location>
        <position position="167"/>
    </location>
</feature>
<evidence type="ECO:0000313" key="7">
    <source>
        <dbReference type="EMBL" id="CAE8652598.1"/>
    </source>
</evidence>
<evidence type="ECO:0000256" key="5">
    <source>
        <dbReference type="SAM" id="SignalP"/>
    </source>
</evidence>
<dbReference type="PROSITE" id="PS51352">
    <property type="entry name" value="THIOREDOXIN_2"/>
    <property type="match status" value="1"/>
</dbReference>
<proteinExistence type="inferred from homology"/>
<dbReference type="Gene3D" id="3.40.30.10">
    <property type="entry name" value="Glutaredoxin"/>
    <property type="match status" value="1"/>
</dbReference>
<sequence length="167" mass="18110">ATMYLRLPRAISRIALATCFCLALLGPKAATGNTGLPDGEVSQAVVDLDSGGFAAALQTYPMIFVQFYAPWCGHCKQMVPEYEKAAKELLGKIPVVRVDASMEVELATQYTVGAYPTVYFLKHGRPDEYSGARTAKAMVDWVLEKAGPAMKVFASREELVKDLGSRG</sequence>
<dbReference type="InterPro" id="IPR017937">
    <property type="entry name" value="Thioredoxin_CS"/>
</dbReference>
<dbReference type="PANTHER" id="PTHR18929">
    <property type="entry name" value="PROTEIN DISULFIDE ISOMERASE"/>
    <property type="match status" value="1"/>
</dbReference>
<keyword evidence="3" id="KW-1015">Disulfide bond</keyword>
<feature type="domain" description="Thioredoxin" evidence="6">
    <location>
        <begin position="23"/>
        <end position="147"/>
    </location>
</feature>
<dbReference type="AlphaFoldDB" id="A0A813IL45"/>
<protein>
    <recommendedName>
        <fullName evidence="6">Thioredoxin domain-containing protein</fullName>
    </recommendedName>
</protein>
<dbReference type="Proteomes" id="UP000626109">
    <property type="component" value="Unassembled WGS sequence"/>
</dbReference>
<dbReference type="GO" id="GO:0005783">
    <property type="term" value="C:endoplasmic reticulum"/>
    <property type="evidence" value="ECO:0007669"/>
    <property type="project" value="TreeGrafter"/>
</dbReference>
<evidence type="ECO:0000259" key="6">
    <source>
        <dbReference type="PROSITE" id="PS51352"/>
    </source>
</evidence>
<comment type="caution">
    <text evidence="7">The sequence shown here is derived from an EMBL/GenBank/DDBJ whole genome shotgun (WGS) entry which is preliminary data.</text>
</comment>
<dbReference type="InterPro" id="IPR013766">
    <property type="entry name" value="Thioredoxin_domain"/>
</dbReference>
<dbReference type="GO" id="GO:0003756">
    <property type="term" value="F:protein disulfide isomerase activity"/>
    <property type="evidence" value="ECO:0007669"/>
    <property type="project" value="TreeGrafter"/>
</dbReference>
<evidence type="ECO:0000256" key="3">
    <source>
        <dbReference type="ARBA" id="ARBA00023157"/>
    </source>
</evidence>
<feature type="non-terminal residue" evidence="7">
    <location>
        <position position="1"/>
    </location>
</feature>
<accession>A0A813IL45</accession>
<evidence type="ECO:0000256" key="4">
    <source>
        <dbReference type="ARBA" id="ARBA00023284"/>
    </source>
</evidence>
<dbReference type="CDD" id="cd02961">
    <property type="entry name" value="PDI_a_family"/>
    <property type="match status" value="1"/>
</dbReference>
<dbReference type="GO" id="GO:0034976">
    <property type="term" value="P:response to endoplasmic reticulum stress"/>
    <property type="evidence" value="ECO:0007669"/>
    <property type="project" value="TreeGrafter"/>
</dbReference>
<organism evidence="7 8">
    <name type="scientific">Polarella glacialis</name>
    <name type="common">Dinoflagellate</name>
    <dbReference type="NCBI Taxonomy" id="89957"/>
    <lineage>
        <taxon>Eukaryota</taxon>
        <taxon>Sar</taxon>
        <taxon>Alveolata</taxon>
        <taxon>Dinophyceae</taxon>
        <taxon>Suessiales</taxon>
        <taxon>Suessiaceae</taxon>
        <taxon>Polarella</taxon>
    </lineage>
</organism>
<feature type="chain" id="PRO_5032344138" description="Thioredoxin domain-containing protein" evidence="5">
    <location>
        <begin position="31"/>
        <end position="167"/>
    </location>
</feature>
<evidence type="ECO:0000256" key="1">
    <source>
        <dbReference type="ARBA" id="ARBA00006347"/>
    </source>
</evidence>
<dbReference type="InterPro" id="IPR036249">
    <property type="entry name" value="Thioredoxin-like_sf"/>
</dbReference>
<name>A0A813IL45_POLGL</name>
<keyword evidence="4" id="KW-0676">Redox-active center</keyword>
<evidence type="ECO:0000313" key="8">
    <source>
        <dbReference type="Proteomes" id="UP000626109"/>
    </source>
</evidence>
<dbReference type="FunFam" id="3.40.30.10:FF:000107">
    <property type="entry name" value="Protein disulfide-isomerase 5-2"/>
    <property type="match status" value="1"/>
</dbReference>
<comment type="similarity">
    <text evidence="1">Belongs to the protein disulfide isomerase family.</text>
</comment>
<dbReference type="EMBL" id="CAJNNW010010939">
    <property type="protein sequence ID" value="CAE8652598.1"/>
    <property type="molecule type" value="Genomic_DNA"/>
</dbReference>
<keyword evidence="2 5" id="KW-0732">Signal</keyword>
<reference evidence="7" key="1">
    <citation type="submission" date="2021-02" db="EMBL/GenBank/DDBJ databases">
        <authorList>
            <person name="Dougan E. K."/>
            <person name="Rhodes N."/>
            <person name="Thang M."/>
            <person name="Chan C."/>
        </authorList>
    </citation>
    <scope>NUCLEOTIDE SEQUENCE</scope>
</reference>
<evidence type="ECO:0000256" key="2">
    <source>
        <dbReference type="ARBA" id="ARBA00022729"/>
    </source>
</evidence>
<dbReference type="PROSITE" id="PS00194">
    <property type="entry name" value="THIOREDOXIN_1"/>
    <property type="match status" value="1"/>
</dbReference>
<dbReference type="Pfam" id="PF00085">
    <property type="entry name" value="Thioredoxin"/>
    <property type="match status" value="1"/>
</dbReference>
<feature type="signal peptide" evidence="5">
    <location>
        <begin position="1"/>
        <end position="30"/>
    </location>
</feature>